<dbReference type="PANTHER" id="PTHR23196:SF34">
    <property type="entry name" value="MEDIATOR OF DNA DAMAGE CHECKPOINT PROTEIN 1"/>
    <property type="match status" value="1"/>
</dbReference>
<organism evidence="17 18">
    <name type="scientific">Umbra pygmaea</name>
    <name type="common">Eastern mudminnow</name>
    <dbReference type="NCBI Taxonomy" id="75934"/>
    <lineage>
        <taxon>Eukaryota</taxon>
        <taxon>Metazoa</taxon>
        <taxon>Chordata</taxon>
        <taxon>Craniata</taxon>
        <taxon>Vertebrata</taxon>
        <taxon>Euteleostomi</taxon>
        <taxon>Actinopterygii</taxon>
        <taxon>Neopterygii</taxon>
        <taxon>Teleostei</taxon>
        <taxon>Protacanthopterygii</taxon>
        <taxon>Esociformes</taxon>
        <taxon>Umbridae</taxon>
        <taxon>Umbra</taxon>
    </lineage>
</organism>
<feature type="region of interest" description="Disordered" evidence="14">
    <location>
        <begin position="847"/>
        <end position="875"/>
    </location>
</feature>
<feature type="region of interest" description="Disordered" evidence="14">
    <location>
        <begin position="399"/>
        <end position="612"/>
    </location>
</feature>
<dbReference type="PROSITE" id="PS50006">
    <property type="entry name" value="FHA_DOMAIN"/>
    <property type="match status" value="1"/>
</dbReference>
<feature type="compositionally biased region" description="Acidic residues" evidence="14">
    <location>
        <begin position="1019"/>
        <end position="1028"/>
    </location>
</feature>
<dbReference type="GO" id="GO:0005694">
    <property type="term" value="C:chromosome"/>
    <property type="evidence" value="ECO:0007669"/>
    <property type="project" value="UniProtKB-SubCell"/>
</dbReference>
<dbReference type="InterPro" id="IPR036420">
    <property type="entry name" value="BRCT_dom_sf"/>
</dbReference>
<feature type="region of interest" description="Disordered" evidence="14">
    <location>
        <begin position="786"/>
        <end position="813"/>
    </location>
</feature>
<comment type="caution">
    <text evidence="17">The sequence shown here is derived from an EMBL/GenBank/DDBJ whole genome shotgun (WGS) entry which is preliminary data.</text>
</comment>
<feature type="compositionally biased region" description="Basic residues" evidence="14">
    <location>
        <begin position="1269"/>
        <end position="1280"/>
    </location>
</feature>
<dbReference type="SMART" id="SM00240">
    <property type="entry name" value="FHA"/>
    <property type="match status" value="1"/>
</dbReference>
<dbReference type="Pfam" id="PF16770">
    <property type="entry name" value="RTT107_BRCT_5"/>
    <property type="match status" value="1"/>
</dbReference>
<evidence type="ECO:0000256" key="7">
    <source>
        <dbReference type="ARBA" id="ARBA00022737"/>
    </source>
</evidence>
<dbReference type="Gene3D" id="3.40.50.10190">
    <property type="entry name" value="BRCT domain"/>
    <property type="match status" value="2"/>
</dbReference>
<feature type="domain" description="BRCT" evidence="16">
    <location>
        <begin position="1540"/>
        <end position="1618"/>
    </location>
</feature>
<keyword evidence="4" id="KW-0158">Chromosome</keyword>
<keyword evidence="5" id="KW-1017">Isopeptide bond</keyword>
<feature type="compositionally biased region" description="Polar residues" evidence="14">
    <location>
        <begin position="517"/>
        <end position="533"/>
    </location>
</feature>
<name>A0ABD0X140_UMBPY</name>
<feature type="compositionally biased region" description="Polar residues" evidence="14">
    <location>
        <begin position="234"/>
        <end position="243"/>
    </location>
</feature>
<dbReference type="CDD" id="cd18441">
    <property type="entry name" value="BRCT_MDC1_rpt2"/>
    <property type="match status" value="1"/>
</dbReference>
<keyword evidence="6" id="KW-0597">Phosphoprotein</keyword>
<dbReference type="Proteomes" id="UP001557470">
    <property type="component" value="Unassembled WGS sequence"/>
</dbReference>
<evidence type="ECO:0000256" key="11">
    <source>
        <dbReference type="ARBA" id="ARBA00023204"/>
    </source>
</evidence>
<keyword evidence="9" id="KW-0832">Ubl conjugation</keyword>
<dbReference type="InterPro" id="IPR000253">
    <property type="entry name" value="FHA_dom"/>
</dbReference>
<dbReference type="CDD" id="cd22665">
    <property type="entry name" value="FHA_MDC1"/>
    <property type="match status" value="1"/>
</dbReference>
<dbReference type="Gene3D" id="2.60.200.20">
    <property type="match status" value="1"/>
</dbReference>
<feature type="compositionally biased region" description="Acidic residues" evidence="14">
    <location>
        <begin position="464"/>
        <end position="473"/>
    </location>
</feature>
<keyword evidence="7" id="KW-0677">Repeat</keyword>
<feature type="compositionally biased region" description="Polar residues" evidence="14">
    <location>
        <begin position="272"/>
        <end position="289"/>
    </location>
</feature>
<dbReference type="InterPro" id="IPR001357">
    <property type="entry name" value="BRCT_dom"/>
</dbReference>
<dbReference type="SUPFAM" id="SSF52113">
    <property type="entry name" value="BRCT domain"/>
    <property type="match status" value="1"/>
</dbReference>
<feature type="region of interest" description="Disordered" evidence="14">
    <location>
        <begin position="1729"/>
        <end position="1750"/>
    </location>
</feature>
<evidence type="ECO:0000256" key="12">
    <source>
        <dbReference type="ARBA" id="ARBA00023242"/>
    </source>
</evidence>
<feature type="compositionally biased region" description="Acidic residues" evidence="14">
    <location>
        <begin position="10"/>
        <end position="22"/>
    </location>
</feature>
<accession>A0ABD0X140</accession>
<feature type="region of interest" description="Disordered" evidence="14">
    <location>
        <begin position="234"/>
        <end position="259"/>
    </location>
</feature>
<evidence type="ECO:0000256" key="4">
    <source>
        <dbReference type="ARBA" id="ARBA00022454"/>
    </source>
</evidence>
<feature type="compositionally biased region" description="Basic and acidic residues" evidence="14">
    <location>
        <begin position="1295"/>
        <end position="1309"/>
    </location>
</feature>
<evidence type="ECO:0000259" key="16">
    <source>
        <dbReference type="PROSITE" id="PS50172"/>
    </source>
</evidence>
<feature type="compositionally biased region" description="Low complexity" evidence="14">
    <location>
        <begin position="1515"/>
        <end position="1534"/>
    </location>
</feature>
<feature type="compositionally biased region" description="Low complexity" evidence="14">
    <location>
        <begin position="1241"/>
        <end position="1265"/>
    </location>
</feature>
<feature type="region of interest" description="Disordered" evidence="14">
    <location>
        <begin position="1"/>
        <end position="33"/>
    </location>
</feature>
<keyword evidence="11" id="KW-0234">DNA repair</keyword>
<feature type="compositionally biased region" description="Basic and acidic residues" evidence="14">
    <location>
        <begin position="1029"/>
        <end position="1040"/>
    </location>
</feature>
<evidence type="ECO:0000259" key="15">
    <source>
        <dbReference type="PROSITE" id="PS50006"/>
    </source>
</evidence>
<feature type="compositionally biased region" description="Basic and acidic residues" evidence="14">
    <location>
        <begin position="504"/>
        <end position="516"/>
    </location>
</feature>
<feature type="compositionally biased region" description="Acidic residues" evidence="14">
    <location>
        <begin position="540"/>
        <end position="549"/>
    </location>
</feature>
<evidence type="ECO:0000313" key="17">
    <source>
        <dbReference type="EMBL" id="KAL0984906.1"/>
    </source>
</evidence>
<evidence type="ECO:0000313" key="18">
    <source>
        <dbReference type="Proteomes" id="UP001557470"/>
    </source>
</evidence>
<feature type="region of interest" description="Disordered" evidence="14">
    <location>
        <begin position="153"/>
        <end position="183"/>
    </location>
</feature>
<feature type="compositionally biased region" description="Basic and acidic residues" evidence="14">
    <location>
        <begin position="350"/>
        <end position="363"/>
    </location>
</feature>
<protein>
    <recommendedName>
        <fullName evidence="3">Mediator of DNA damage checkpoint protein 1</fullName>
    </recommendedName>
</protein>
<sequence>MDATQLIDDSILESEEEEEGEENGMNKTDKQGQPLAKLKVLTNEHIPEAELPLYQGDNVIGRDPGSCSVTLLSRSVSKQHAVISIAVFRGNRQHGNMETEALVWDLGSMNGTRKCRTKLSPQVRYALADGEGVVLADIPCQYISVAKNKEQGDMKCSTNRDSGMGIRTEPDSGKTQLREGPSPVVQGLGCKTDTTDSTRLFEIREVNGKIKDLSSVELGVQVNIPPKTKLLSFEQTPKQSAEQTLAPESESDEEGEGRRNKNQLFVSASASHWSNPTCSSFLSPTSTVIPESEDESSITPHSSAKDRPSKPGNPLSFSDDDSDVNIQRQQPRKRRARMIVDDSEEEERKEEEAPRAKETRKIAEGKEVSLNVAEQVVEAGRDGEAVPVMLADFNMDSDTDVEEDEEMRLDAPVNGVQPVATIPPDPGLVLTDSHADTEEQGSSKLLLAATLMEQKPEDPYGLDSDTDVEDDVDVSNKAFKAMSSISDPVQKADPSAPTVQSSEFHLDSDTDKKERTQTPSTAVPESGSIQSKAAPQDILLDSDTEEEDNRFDPAGSKTAELHSPLATLEVAAALEIRSDSDTEYEAPETTAPPVPDDTIAEGGALASPETSRLLATTTTTSAVTASVRCQDSGSDTDVEEEGLGHKAELVPESDLSEPGAFRVDSDTDVEEDVPDQARMQAAGPGSQQKCSTPLASSVQEEMETQAFFCPLEPFRRPPVPLALRPTLIVESSGSESDSLEENDFVVAETQPFVLEGQSQRCHSEVDPILEATQPYHLQPCQGSFQLGLSDSSPLQPEAEDQAAETTNSFSSPDEELEATQAYGAVATVDRTLARGWTTESVEVFNCPDGESDLEATQAYGSGEGSKEPGHGHRSAVFGRAGQVGVSLEAKQVNDEQLCSASEESQDTQPLLFPTTSSVSAAETLPRSACGEEEGLLGVKPSSPVRRGSSWGEEDQGTQIKEVLTDKCLSTAETLEQEDETKTATRSQRQPIEEQETQAVSYQHQPIEEQETQAPMLLSNDEEDDEEEDRKEKRLAEKEPEAAAETCCVQGGGGARVEGEEPKRLTRGQAVLSLRGRRREVLLGKDETDPEEEVVQEHKTEKEEQDEAKTDEQNNPKTPGRSHRATARRTNAVASRTKPVPDQDVASGESEPALASRTRAHSNSTNSVNSESVAVGQGNRGRGRGRGGRKTSNFSTAELGSVPPARSSTRRRTVAGSVEAPTAGVEGVAMQLPSEEVDARTSRSSSASSLKSEVSSNSVASETSQGKGRGVGRGRTGRGRKTNADLGPKVAGGRSCKQEDQPPHPERDPEAGATRGQKRIAKSSKADPVVDEEMVTAQITEQSPLARGNGRGRARGGQKHSLAGSSAPTPTEQAPTPTKQAPTPGGRPAQKRQLEDAEDSTEFKVPQVNAKFPRGARHEAADETSEEQVVSPAVRRSRASSAMGRKTAAEDRIMEEAGPGQGKASGRRSVGQTDREGNAEDLPPSSTEQDEACEVTLTPTGKGTRKRSSPVESSPLAKTSRSSSLTSLSSPGSRSRAASQTCKVLFTGLVDEEGEKVVYRLGGSLAKGVTDMTHLVTDRVRRTVKFLCAVARGVPIVTTKWLEKSGEAGSFLSTDLYLVKDGEQENKFSFCLEESLRSASTQPLLQGYQVHVTRSVLPEPGQMKDIITCSGARFLPKMPSSVKAQTVVISCGDDWSLCAPALSATLPVLSAEFLLTGILQQKVDLLTHALSAPKSSTQPGNKGQGRGRKKS</sequence>
<evidence type="ECO:0000256" key="10">
    <source>
        <dbReference type="ARBA" id="ARBA00022990"/>
    </source>
</evidence>
<reference evidence="17 18" key="1">
    <citation type="submission" date="2024-06" db="EMBL/GenBank/DDBJ databases">
        <authorList>
            <person name="Pan Q."/>
            <person name="Wen M."/>
            <person name="Jouanno E."/>
            <person name="Zahm M."/>
            <person name="Klopp C."/>
            <person name="Cabau C."/>
            <person name="Louis A."/>
            <person name="Berthelot C."/>
            <person name="Parey E."/>
            <person name="Roest Crollius H."/>
            <person name="Montfort J."/>
            <person name="Robinson-Rechavi M."/>
            <person name="Bouchez O."/>
            <person name="Lampietro C."/>
            <person name="Lopez Roques C."/>
            <person name="Donnadieu C."/>
            <person name="Postlethwait J."/>
            <person name="Bobe J."/>
            <person name="Verreycken H."/>
            <person name="Guiguen Y."/>
        </authorList>
    </citation>
    <scope>NUCLEOTIDE SEQUENCE [LARGE SCALE GENOMIC DNA]</scope>
    <source>
        <strain evidence="17">Up_M1</strain>
        <tissue evidence="17">Testis</tissue>
    </source>
</reference>
<comment type="subcellular location">
    <subcellularLocation>
        <location evidence="2">Chromosome</location>
    </subcellularLocation>
    <subcellularLocation>
        <location evidence="1">Nucleus</location>
    </subcellularLocation>
</comment>
<proteinExistence type="predicted"/>
<dbReference type="GO" id="GO:0005634">
    <property type="term" value="C:nucleus"/>
    <property type="evidence" value="ECO:0007669"/>
    <property type="project" value="UniProtKB-SubCell"/>
</dbReference>
<dbReference type="GO" id="GO:0006281">
    <property type="term" value="P:DNA repair"/>
    <property type="evidence" value="ECO:0007669"/>
    <property type="project" value="UniProtKB-KW"/>
</dbReference>
<evidence type="ECO:0000256" key="9">
    <source>
        <dbReference type="ARBA" id="ARBA00022843"/>
    </source>
</evidence>
<keyword evidence="12" id="KW-0539">Nucleus</keyword>
<keyword evidence="13" id="KW-0131">Cell cycle</keyword>
<keyword evidence="8" id="KW-0227">DNA damage</keyword>
<feature type="compositionally biased region" description="Low complexity" evidence="14">
    <location>
        <begin position="1428"/>
        <end position="1441"/>
    </location>
</feature>
<dbReference type="SMART" id="SM00292">
    <property type="entry name" value="BRCT"/>
    <property type="match status" value="2"/>
</dbReference>
<dbReference type="Pfam" id="PF16589">
    <property type="entry name" value="BRCT_2"/>
    <property type="match status" value="1"/>
</dbReference>
<evidence type="ECO:0000256" key="6">
    <source>
        <dbReference type="ARBA" id="ARBA00022553"/>
    </source>
</evidence>
<evidence type="ECO:0000256" key="8">
    <source>
        <dbReference type="ARBA" id="ARBA00022763"/>
    </source>
</evidence>
<dbReference type="CDD" id="cd17744">
    <property type="entry name" value="BRCT_MDC1_rpt1"/>
    <property type="match status" value="1"/>
</dbReference>
<dbReference type="PANTHER" id="PTHR23196">
    <property type="entry name" value="PAX TRANSCRIPTION ACTIVATION DOMAIN INTERACTING PROTEIN"/>
    <property type="match status" value="1"/>
</dbReference>
<keyword evidence="10" id="KW-0007">Acetylation</keyword>
<dbReference type="SUPFAM" id="SSF49879">
    <property type="entry name" value="SMAD/FHA domain"/>
    <property type="match status" value="1"/>
</dbReference>
<evidence type="ECO:0000256" key="14">
    <source>
        <dbReference type="SAM" id="MobiDB-lite"/>
    </source>
</evidence>
<evidence type="ECO:0000256" key="13">
    <source>
        <dbReference type="ARBA" id="ARBA00023306"/>
    </source>
</evidence>
<feature type="region of interest" description="Disordered" evidence="14">
    <location>
        <begin position="917"/>
        <end position="1534"/>
    </location>
</feature>
<evidence type="ECO:0000256" key="5">
    <source>
        <dbReference type="ARBA" id="ARBA00022499"/>
    </source>
</evidence>
<feature type="compositionally biased region" description="Low complexity" evidence="14">
    <location>
        <begin position="1161"/>
        <end position="1174"/>
    </location>
</feature>
<dbReference type="InterPro" id="IPR051579">
    <property type="entry name" value="DDR_Transcriptional_Reg"/>
</dbReference>
<evidence type="ECO:0000256" key="2">
    <source>
        <dbReference type="ARBA" id="ARBA00004286"/>
    </source>
</evidence>
<feature type="region of interest" description="Disordered" evidence="14">
    <location>
        <begin position="650"/>
        <end position="671"/>
    </location>
</feature>
<feature type="domain" description="FHA" evidence="15">
    <location>
        <begin position="58"/>
        <end position="119"/>
    </location>
</feature>
<dbReference type="Pfam" id="PF00498">
    <property type="entry name" value="FHA"/>
    <property type="match status" value="1"/>
</dbReference>
<dbReference type="EMBL" id="JAGEUA010000004">
    <property type="protein sequence ID" value="KAL0984906.1"/>
    <property type="molecule type" value="Genomic_DNA"/>
</dbReference>
<evidence type="ECO:0000256" key="3">
    <source>
        <dbReference type="ARBA" id="ARBA00015014"/>
    </source>
</evidence>
<feature type="compositionally biased region" description="Low complexity" evidence="14">
    <location>
        <begin position="1366"/>
        <end position="1383"/>
    </location>
</feature>
<dbReference type="PROSITE" id="PS50172">
    <property type="entry name" value="BRCT"/>
    <property type="match status" value="1"/>
</dbReference>
<gene>
    <name evidence="17" type="ORF">UPYG_G00150310</name>
</gene>
<evidence type="ECO:0000256" key="1">
    <source>
        <dbReference type="ARBA" id="ARBA00004123"/>
    </source>
</evidence>
<feature type="compositionally biased region" description="Basic and acidic residues" evidence="14">
    <location>
        <begin position="1094"/>
        <end position="1113"/>
    </location>
</feature>
<feature type="region of interest" description="Disordered" evidence="14">
    <location>
        <begin position="272"/>
        <end position="363"/>
    </location>
</feature>
<dbReference type="InterPro" id="IPR008984">
    <property type="entry name" value="SMAD_FHA_dom_sf"/>
</dbReference>
<keyword evidence="18" id="KW-1185">Reference proteome</keyword>